<keyword evidence="3" id="KW-1185">Reference proteome</keyword>
<name>A0A1H9D3J6_9GAMM</name>
<reference evidence="3" key="1">
    <citation type="submission" date="2016-10" db="EMBL/GenBank/DDBJ databases">
        <authorList>
            <person name="Varghese N."/>
            <person name="Submissions S."/>
        </authorList>
    </citation>
    <scope>NUCLEOTIDE SEQUENCE [LARGE SCALE GENOMIC DNA]</scope>
    <source>
        <strain evidence="3">DSM 18887</strain>
    </source>
</reference>
<dbReference type="AlphaFoldDB" id="A0A1H9D3J6"/>
<dbReference type="EMBL" id="FOGB01000001">
    <property type="protein sequence ID" value="SEQ08066.1"/>
    <property type="molecule type" value="Genomic_DNA"/>
</dbReference>
<evidence type="ECO:0000313" key="2">
    <source>
        <dbReference type="EMBL" id="SEQ08066.1"/>
    </source>
</evidence>
<dbReference type="InterPro" id="IPR000595">
    <property type="entry name" value="cNMP-bd_dom"/>
</dbReference>
<gene>
    <name evidence="2" type="ORF">SAMN03080615_00326</name>
</gene>
<dbReference type="PROSITE" id="PS50042">
    <property type="entry name" value="CNMP_BINDING_3"/>
    <property type="match status" value="1"/>
</dbReference>
<protein>
    <submittedName>
        <fullName evidence="2">Cyclic nucleotide-binding domain-containing protein</fullName>
    </submittedName>
</protein>
<dbReference type="SUPFAM" id="SSF51206">
    <property type="entry name" value="cAMP-binding domain-like"/>
    <property type="match status" value="1"/>
</dbReference>
<dbReference type="SMART" id="SM00100">
    <property type="entry name" value="cNMP"/>
    <property type="match status" value="1"/>
</dbReference>
<accession>A0A1H9D3J6</accession>
<dbReference type="Proteomes" id="UP000198749">
    <property type="component" value="Unassembled WGS sequence"/>
</dbReference>
<evidence type="ECO:0000259" key="1">
    <source>
        <dbReference type="PROSITE" id="PS50042"/>
    </source>
</evidence>
<dbReference type="Gene3D" id="2.60.120.10">
    <property type="entry name" value="Jelly Rolls"/>
    <property type="match status" value="1"/>
</dbReference>
<dbReference type="OrthoDB" id="5740565at2"/>
<feature type="domain" description="Cyclic nucleotide-binding" evidence="1">
    <location>
        <begin position="23"/>
        <end position="126"/>
    </location>
</feature>
<sequence length="160" mass="18377">MNVVSFDELQQQFPEGFCQHLSMFGALSEESLNFLLQQGSLLAVQSGDKLFCRGDNSDKFYVILNGSVRFYQDRDNDGERVPLRLYVAGEQIGFVGMIGLHQRRGDAIVEQEGYLLEISSALFHQLCEEYPEMFMIFLINITREMSREISHLDEMYVAKS</sequence>
<proteinExistence type="predicted"/>
<dbReference type="CDD" id="cd00038">
    <property type="entry name" value="CAP_ED"/>
    <property type="match status" value="1"/>
</dbReference>
<dbReference type="Pfam" id="PF00027">
    <property type="entry name" value="cNMP_binding"/>
    <property type="match status" value="1"/>
</dbReference>
<dbReference type="InterPro" id="IPR014710">
    <property type="entry name" value="RmlC-like_jellyroll"/>
</dbReference>
<organism evidence="2 3">
    <name type="scientific">Amphritea atlantica</name>
    <dbReference type="NCBI Taxonomy" id="355243"/>
    <lineage>
        <taxon>Bacteria</taxon>
        <taxon>Pseudomonadati</taxon>
        <taxon>Pseudomonadota</taxon>
        <taxon>Gammaproteobacteria</taxon>
        <taxon>Oceanospirillales</taxon>
        <taxon>Oceanospirillaceae</taxon>
        <taxon>Amphritea</taxon>
    </lineage>
</organism>
<dbReference type="RefSeq" id="WP_091353054.1">
    <property type="nucleotide sequence ID" value="NZ_AP025284.1"/>
</dbReference>
<dbReference type="STRING" id="355243.SAMN03080615_00326"/>
<dbReference type="InterPro" id="IPR018490">
    <property type="entry name" value="cNMP-bd_dom_sf"/>
</dbReference>
<evidence type="ECO:0000313" key="3">
    <source>
        <dbReference type="Proteomes" id="UP000198749"/>
    </source>
</evidence>